<comment type="pathway">
    <text evidence="1">Pigment biosynthesis; anthocyanin biosynthesis.</text>
</comment>
<dbReference type="GO" id="GO:0047213">
    <property type="term" value="F:anthocyanidin 3-O-glucosyltransferase activity"/>
    <property type="evidence" value="ECO:0007669"/>
    <property type="project" value="UniProtKB-EC"/>
</dbReference>
<evidence type="ECO:0000256" key="6">
    <source>
        <dbReference type="RuleBase" id="RU003718"/>
    </source>
</evidence>
<gene>
    <name evidence="8" type="ORF">K2173_012304</name>
</gene>
<name>A0AAV8SCG8_9ROSI</name>
<evidence type="ECO:0000256" key="7">
    <source>
        <dbReference type="RuleBase" id="RU362057"/>
    </source>
</evidence>
<dbReference type="Gene3D" id="3.40.50.2000">
    <property type="entry name" value="Glycogen Phosphorylase B"/>
    <property type="match status" value="2"/>
</dbReference>
<dbReference type="Pfam" id="PF00201">
    <property type="entry name" value="UDPGT"/>
    <property type="match status" value="1"/>
</dbReference>
<dbReference type="Proteomes" id="UP001159364">
    <property type="component" value="Linkage Group LG11"/>
</dbReference>
<evidence type="ECO:0000313" key="8">
    <source>
        <dbReference type="EMBL" id="KAJ8749753.1"/>
    </source>
</evidence>
<organism evidence="8 9">
    <name type="scientific">Erythroxylum novogranatense</name>
    <dbReference type="NCBI Taxonomy" id="1862640"/>
    <lineage>
        <taxon>Eukaryota</taxon>
        <taxon>Viridiplantae</taxon>
        <taxon>Streptophyta</taxon>
        <taxon>Embryophyta</taxon>
        <taxon>Tracheophyta</taxon>
        <taxon>Spermatophyta</taxon>
        <taxon>Magnoliopsida</taxon>
        <taxon>eudicotyledons</taxon>
        <taxon>Gunneridae</taxon>
        <taxon>Pentapetalae</taxon>
        <taxon>rosids</taxon>
        <taxon>fabids</taxon>
        <taxon>Malpighiales</taxon>
        <taxon>Erythroxylaceae</taxon>
        <taxon>Erythroxylum</taxon>
    </lineage>
</organism>
<comment type="similarity">
    <text evidence="2 6">Belongs to the UDP-glycosyltransferase family.</text>
</comment>
<comment type="catalytic activity">
    <reaction evidence="5">
        <text>an anthocyanidin + UDP-alpha-D-glucose + H(+) = an anthocyanidin 3-O-beta-D-glucoside + UDP</text>
        <dbReference type="Rhea" id="RHEA:20093"/>
        <dbReference type="ChEBI" id="CHEBI:15378"/>
        <dbReference type="ChEBI" id="CHEBI:16307"/>
        <dbReference type="ChEBI" id="CHEBI:58223"/>
        <dbReference type="ChEBI" id="CHEBI:58885"/>
        <dbReference type="ChEBI" id="CHEBI:143576"/>
        <dbReference type="EC" id="2.4.1.115"/>
    </reaction>
</comment>
<keyword evidence="9" id="KW-1185">Reference proteome</keyword>
<dbReference type="InterPro" id="IPR002213">
    <property type="entry name" value="UDP_glucos_trans"/>
</dbReference>
<dbReference type="AlphaFoldDB" id="A0AAV8SCG8"/>
<dbReference type="EMBL" id="JAIWQS010000011">
    <property type="protein sequence ID" value="KAJ8749753.1"/>
    <property type="molecule type" value="Genomic_DNA"/>
</dbReference>
<dbReference type="InterPro" id="IPR035595">
    <property type="entry name" value="UDP_glycos_trans_CS"/>
</dbReference>
<dbReference type="PROSITE" id="PS00375">
    <property type="entry name" value="UDPGT"/>
    <property type="match status" value="1"/>
</dbReference>
<evidence type="ECO:0000256" key="3">
    <source>
        <dbReference type="ARBA" id="ARBA00022676"/>
    </source>
</evidence>
<evidence type="ECO:0000313" key="9">
    <source>
        <dbReference type="Proteomes" id="UP001159364"/>
    </source>
</evidence>
<dbReference type="SUPFAM" id="SSF53756">
    <property type="entry name" value="UDP-Glycosyltransferase/glycogen phosphorylase"/>
    <property type="match status" value="1"/>
</dbReference>
<dbReference type="EC" id="2.4.1.-" evidence="7"/>
<sequence length="471" mass="52347">MAKRKTELIFVPGPGIGHIVSSLGMAERLLDHDDQLSVTVLVMKLPITPFSDTYAKSLTASQPRIKLVSVPQPKFPPLDLLKKCPEYYISTSTDNHIPQIKTILQDILSTSISNSVQVAGLVLDFFCVTLVDVAKELGLNSYIFLTSSAGFLSLMRYISIRDEQDDSGFSKSDPDMLIPGFFNHIPNWVLPAGLLEKELGYPTYVKLATRFKEANGIMVNTFAELEPRLIESFLGNQTPPVYPVGPVINLKGQPNPSLDQAQWDKTMKWLDEQPESSVVFLCFGSNVGFGAEQVKEIAIGLEQSGHRFLWSMRVPPDSLCTSPEEMLPKGFLEKVDGRGMICGWSNQVEVLAHKAIGGFVSHCGWNSTLESLWHGVPIATFPIYAEQQLNAFEMVKELGLAEELKLDYGTNCHLVSSVEIERAVRSLIESENDERKKLKEIKQVARKSVMEGGSSFIATIQFIKDVMTENM</sequence>
<keyword evidence="4 6" id="KW-0808">Transferase</keyword>
<evidence type="ECO:0000256" key="4">
    <source>
        <dbReference type="ARBA" id="ARBA00022679"/>
    </source>
</evidence>
<comment type="caution">
    <text evidence="8">The sequence shown here is derived from an EMBL/GenBank/DDBJ whole genome shotgun (WGS) entry which is preliminary data.</text>
</comment>
<dbReference type="FunFam" id="3.40.50.2000:FF:000056">
    <property type="entry name" value="Glycosyltransferase"/>
    <property type="match status" value="1"/>
</dbReference>
<dbReference type="CDD" id="cd03784">
    <property type="entry name" value="GT1_Gtf-like"/>
    <property type="match status" value="1"/>
</dbReference>
<reference evidence="8 9" key="1">
    <citation type="submission" date="2021-09" db="EMBL/GenBank/DDBJ databases">
        <title>Genomic insights and catalytic innovation underlie evolution of tropane alkaloids biosynthesis.</title>
        <authorList>
            <person name="Wang Y.-J."/>
            <person name="Tian T."/>
            <person name="Huang J.-P."/>
            <person name="Huang S.-X."/>
        </authorList>
    </citation>
    <scope>NUCLEOTIDE SEQUENCE [LARGE SCALE GENOMIC DNA]</scope>
    <source>
        <strain evidence="8">KIB-2018</strain>
        <tissue evidence="8">Leaf</tissue>
    </source>
</reference>
<dbReference type="PANTHER" id="PTHR48048:SF94">
    <property type="entry name" value="GLYCOSYLTRANSFERASE"/>
    <property type="match status" value="1"/>
</dbReference>
<protein>
    <recommendedName>
        <fullName evidence="7">Glycosyltransferase</fullName>
        <ecNumber evidence="7">2.4.1.-</ecNumber>
    </recommendedName>
</protein>
<dbReference type="PANTHER" id="PTHR48048">
    <property type="entry name" value="GLYCOSYLTRANSFERASE"/>
    <property type="match status" value="1"/>
</dbReference>
<evidence type="ECO:0000256" key="1">
    <source>
        <dbReference type="ARBA" id="ARBA00004935"/>
    </source>
</evidence>
<proteinExistence type="inferred from homology"/>
<evidence type="ECO:0000256" key="5">
    <source>
        <dbReference type="ARBA" id="ARBA00047606"/>
    </source>
</evidence>
<evidence type="ECO:0000256" key="2">
    <source>
        <dbReference type="ARBA" id="ARBA00009995"/>
    </source>
</evidence>
<keyword evidence="3 6" id="KW-0328">Glycosyltransferase</keyword>
<accession>A0AAV8SCG8</accession>
<dbReference type="FunFam" id="3.40.50.2000:FF:000080">
    <property type="entry name" value="Glycosyltransferase"/>
    <property type="match status" value="1"/>
</dbReference>
<dbReference type="InterPro" id="IPR050481">
    <property type="entry name" value="UDP-glycosyltransf_plant"/>
</dbReference>